<dbReference type="Proteomes" id="UP000298030">
    <property type="component" value="Unassembled WGS sequence"/>
</dbReference>
<dbReference type="InterPro" id="IPR027165">
    <property type="entry name" value="CND3"/>
</dbReference>
<evidence type="ECO:0000256" key="6">
    <source>
        <dbReference type="ARBA" id="ARBA00023067"/>
    </source>
</evidence>
<dbReference type="InterPro" id="IPR011989">
    <property type="entry name" value="ARM-like"/>
</dbReference>
<dbReference type="GO" id="GO:0051301">
    <property type="term" value="P:cell division"/>
    <property type="evidence" value="ECO:0007669"/>
    <property type="project" value="UniProtKB-KW"/>
</dbReference>
<dbReference type="InterPro" id="IPR025977">
    <property type="entry name" value="Cnd3_C"/>
</dbReference>
<evidence type="ECO:0000256" key="2">
    <source>
        <dbReference type="ARBA" id="ARBA00006533"/>
    </source>
</evidence>
<dbReference type="Pfam" id="PF12719">
    <property type="entry name" value="Cnd3"/>
    <property type="match status" value="1"/>
</dbReference>
<dbReference type="PANTHER" id="PTHR14418">
    <property type="entry name" value="CONDENSIN COMPLEX SUBUNIT 3-RELATED"/>
    <property type="match status" value="1"/>
</dbReference>
<name>A0A4Y7TJ50_COPMI</name>
<keyword evidence="5" id="KW-0498">Mitosis</keyword>
<evidence type="ECO:0000313" key="11">
    <source>
        <dbReference type="Proteomes" id="UP000298030"/>
    </source>
</evidence>
<keyword evidence="7" id="KW-0131">Cell cycle</keyword>
<evidence type="ECO:0000256" key="8">
    <source>
        <dbReference type="SAM" id="MobiDB-lite"/>
    </source>
</evidence>
<keyword evidence="3" id="KW-0158">Chromosome</keyword>
<evidence type="ECO:0000256" key="3">
    <source>
        <dbReference type="ARBA" id="ARBA00022454"/>
    </source>
</evidence>
<protein>
    <recommendedName>
        <fullName evidence="9">Nuclear condensin complex subunit 3 C-terminal domain-containing protein</fullName>
    </recommendedName>
</protein>
<keyword evidence="11" id="KW-1185">Reference proteome</keyword>
<comment type="similarity">
    <text evidence="2">Belongs to the CND3 (condensin subunit 3) family.</text>
</comment>
<accession>A0A4Y7TJ50</accession>
<evidence type="ECO:0000256" key="4">
    <source>
        <dbReference type="ARBA" id="ARBA00022618"/>
    </source>
</evidence>
<evidence type="ECO:0000256" key="5">
    <source>
        <dbReference type="ARBA" id="ARBA00022776"/>
    </source>
</evidence>
<dbReference type="GO" id="GO:0000796">
    <property type="term" value="C:condensin complex"/>
    <property type="evidence" value="ECO:0007669"/>
    <property type="project" value="InterPro"/>
</dbReference>
<keyword evidence="6" id="KW-0226">DNA condensation</keyword>
<dbReference type="GO" id="GO:0000793">
    <property type="term" value="C:condensed chromosome"/>
    <property type="evidence" value="ECO:0007669"/>
    <property type="project" value="TreeGrafter"/>
</dbReference>
<evidence type="ECO:0000256" key="1">
    <source>
        <dbReference type="ARBA" id="ARBA00004286"/>
    </source>
</evidence>
<evidence type="ECO:0000259" key="9">
    <source>
        <dbReference type="Pfam" id="PF12719"/>
    </source>
</evidence>
<comment type="subcellular location">
    <subcellularLocation>
        <location evidence="1">Chromosome</location>
    </subcellularLocation>
</comment>
<feature type="region of interest" description="Disordered" evidence="8">
    <location>
        <begin position="974"/>
        <end position="995"/>
    </location>
</feature>
<dbReference type="GO" id="GO:0007076">
    <property type="term" value="P:mitotic chromosome condensation"/>
    <property type="evidence" value="ECO:0007669"/>
    <property type="project" value="InterPro"/>
</dbReference>
<sequence>MERVPTRLTPAALNSLPYDVATIFDEVQSTTRNHAKNRTHLLKLHDDALETYEELSWNRHKAVGKHKFQEAFMLGLFKTLRLPKGNSRADNVAIFAGSYLAATHNREANEQQSNWAVQFTNKILKELKGGYDAKDRNVRYRILYIMSKLSPNLGEIEYETYESLRTRYVQRLSDKDKDVRAMAAYCLANFCGSETEEQVHDGEPLAQDILLETLSMDPSSEVRKVILSQIPLNSDTIPHIIAQARHKDVVIRKLVYAQVLRKGIWVEDNEPGPCHPTEMSLENMESIIRKGLRDSSDGPRQAAVSLVNEWVKAFERAYAKPEPGFLAEVGLISLLELFDVYELKPEELEPLELMLKTILSSRPDIMNSINFGDDFWNQLGPENAMIARVYVEYCQEQKESSLSLQNKLDEILPEVVVMAQKLEGHYSALQSLYEAQHEDTKVDPKNIRKREFILAEMFKFAALLDYTGDHVGIGHMQPLIRDILTENQLPTELLPLCLDVLRELADEKDFIRQVVEIVDTLRESVPVEGYQASCPFQTVFDPCRLTCLQPHTSQQEDIDEMDARCLQMCIHMLERVNSSFENNSTLAGVTQALIVPRLSHPRPDISKYAVTCVGLTSLIAKRTASHSLHACIRSIKSPETLPDMKVVVYKVLFDLLMAYRKRLFDFTPRLVPLEEIEELLLDQLGKEEDFVALTVLCEGLMKLILTDFMDTPHEFIVNLFKMFTWPQTQDQPALLQRLNYFFHAYPHSSAKHQGTMQMIFIDAVKEVAKTRADLIGDESVITSVKVCDMFIEWTDPTKLEAYLESKGGNTTTVNHSVQIDLAEQILKSLFEKTNEDKLAKDDKRALYQLLARLVLPDEVDVIQVTALQLLIDNLKRARPSATLPQMGPSKTAFKKFETGFLGRYAAQIEAMSEEDYRKYEGLDDLFKFLEDVFPDDSDAEDVKPKLRGQKRWVSASLRVFSPISDGWLLCRRSRSAAPGSGEEEEEISARNKRPR</sequence>
<evidence type="ECO:0000256" key="7">
    <source>
        <dbReference type="ARBA" id="ARBA00023306"/>
    </source>
</evidence>
<comment type="caution">
    <text evidence="10">The sequence shown here is derived from an EMBL/GenBank/DDBJ whole genome shotgun (WGS) entry which is preliminary data.</text>
</comment>
<reference evidence="10 11" key="1">
    <citation type="journal article" date="2019" name="Nat. Ecol. Evol.">
        <title>Megaphylogeny resolves global patterns of mushroom evolution.</title>
        <authorList>
            <person name="Varga T."/>
            <person name="Krizsan K."/>
            <person name="Foldi C."/>
            <person name="Dima B."/>
            <person name="Sanchez-Garcia M."/>
            <person name="Sanchez-Ramirez S."/>
            <person name="Szollosi G.J."/>
            <person name="Szarkandi J.G."/>
            <person name="Papp V."/>
            <person name="Albert L."/>
            <person name="Andreopoulos W."/>
            <person name="Angelini C."/>
            <person name="Antonin V."/>
            <person name="Barry K.W."/>
            <person name="Bougher N.L."/>
            <person name="Buchanan P."/>
            <person name="Buyck B."/>
            <person name="Bense V."/>
            <person name="Catcheside P."/>
            <person name="Chovatia M."/>
            <person name="Cooper J."/>
            <person name="Damon W."/>
            <person name="Desjardin D."/>
            <person name="Finy P."/>
            <person name="Geml J."/>
            <person name="Haridas S."/>
            <person name="Hughes K."/>
            <person name="Justo A."/>
            <person name="Karasinski D."/>
            <person name="Kautmanova I."/>
            <person name="Kiss B."/>
            <person name="Kocsube S."/>
            <person name="Kotiranta H."/>
            <person name="LaButti K.M."/>
            <person name="Lechner B.E."/>
            <person name="Liimatainen K."/>
            <person name="Lipzen A."/>
            <person name="Lukacs Z."/>
            <person name="Mihaltcheva S."/>
            <person name="Morgado L.N."/>
            <person name="Niskanen T."/>
            <person name="Noordeloos M.E."/>
            <person name="Ohm R.A."/>
            <person name="Ortiz-Santana B."/>
            <person name="Ovrebo C."/>
            <person name="Racz N."/>
            <person name="Riley R."/>
            <person name="Savchenko A."/>
            <person name="Shiryaev A."/>
            <person name="Soop K."/>
            <person name="Spirin V."/>
            <person name="Szebenyi C."/>
            <person name="Tomsovsky M."/>
            <person name="Tulloss R.E."/>
            <person name="Uehling J."/>
            <person name="Grigoriev I.V."/>
            <person name="Vagvolgyi C."/>
            <person name="Papp T."/>
            <person name="Martin F.M."/>
            <person name="Miettinen O."/>
            <person name="Hibbett D.S."/>
            <person name="Nagy L.G."/>
        </authorList>
    </citation>
    <scope>NUCLEOTIDE SEQUENCE [LARGE SCALE GENOMIC DNA]</scope>
    <source>
        <strain evidence="10 11">FP101781</strain>
    </source>
</reference>
<dbReference type="SUPFAM" id="SSF48371">
    <property type="entry name" value="ARM repeat"/>
    <property type="match status" value="1"/>
</dbReference>
<gene>
    <name evidence="10" type="ORF">FA13DRAFT_1626049</name>
</gene>
<dbReference type="EMBL" id="QPFP01000010">
    <property type="protein sequence ID" value="TEB34217.1"/>
    <property type="molecule type" value="Genomic_DNA"/>
</dbReference>
<evidence type="ECO:0000313" key="10">
    <source>
        <dbReference type="EMBL" id="TEB34217.1"/>
    </source>
</evidence>
<dbReference type="AlphaFoldDB" id="A0A4Y7TJ50"/>
<dbReference type="InterPro" id="IPR016024">
    <property type="entry name" value="ARM-type_fold"/>
</dbReference>
<keyword evidence="4" id="KW-0132">Cell division</keyword>
<dbReference type="OrthoDB" id="27187at2759"/>
<dbReference type="PANTHER" id="PTHR14418:SF5">
    <property type="entry name" value="CONDENSIN COMPLEX SUBUNIT 3"/>
    <property type="match status" value="1"/>
</dbReference>
<dbReference type="STRING" id="71717.A0A4Y7TJ50"/>
<feature type="domain" description="Nuclear condensin complex subunit 3 C-terminal" evidence="9">
    <location>
        <begin position="564"/>
        <end position="854"/>
    </location>
</feature>
<dbReference type="Gene3D" id="1.25.10.10">
    <property type="entry name" value="Leucine-rich Repeat Variant"/>
    <property type="match status" value="1"/>
</dbReference>
<organism evidence="10 11">
    <name type="scientific">Coprinellus micaceus</name>
    <name type="common">Glistening ink-cap mushroom</name>
    <name type="synonym">Coprinus micaceus</name>
    <dbReference type="NCBI Taxonomy" id="71717"/>
    <lineage>
        <taxon>Eukaryota</taxon>
        <taxon>Fungi</taxon>
        <taxon>Dikarya</taxon>
        <taxon>Basidiomycota</taxon>
        <taxon>Agaricomycotina</taxon>
        <taxon>Agaricomycetes</taxon>
        <taxon>Agaricomycetidae</taxon>
        <taxon>Agaricales</taxon>
        <taxon>Agaricineae</taxon>
        <taxon>Psathyrellaceae</taxon>
        <taxon>Coprinellus</taxon>
    </lineage>
</organism>
<proteinExistence type="inferred from homology"/>